<evidence type="ECO:0000313" key="2">
    <source>
        <dbReference type="EMBL" id="MBB1255909.1"/>
    </source>
</evidence>
<keyword evidence="1" id="KW-0472">Membrane</keyword>
<sequence length="266" mass="29229">PTARPRWSSSPPAPRPPRRFLRAVARWTAAAVVCGGLWGGVGYALTVPDRDDLPGLATEDDGRWQYPELSLPALPERAPLPFSTGNAGHVHHADLRELLLPAPKAAKELDGLDGGWVPVKEFTSLFSEKDDRTKADRLLTDLAVRHVAARGWTMPDGTESRVYLLRFNSAAFANAFKDELIGFQKQDMALRDAHYSRYDGDWPSGLRLKNVELDVMNEDKPRGKVHVRHATVLAGDTLGLVVHSRKGVAAAVPFHQTVILQAQLLG</sequence>
<comment type="caution">
    <text evidence="2">The sequence shown here is derived from an EMBL/GenBank/DDBJ whole genome shotgun (WGS) entry which is preliminary data.</text>
</comment>
<evidence type="ECO:0000313" key="3">
    <source>
        <dbReference type="Proteomes" id="UP000525686"/>
    </source>
</evidence>
<dbReference type="EMBL" id="JABJWZ010000265">
    <property type="protein sequence ID" value="MBB1255909.1"/>
    <property type="molecule type" value="Genomic_DNA"/>
</dbReference>
<protein>
    <submittedName>
        <fullName evidence="2">Uncharacterized protein</fullName>
    </submittedName>
</protein>
<feature type="transmembrane region" description="Helical" evidence="1">
    <location>
        <begin position="24"/>
        <end position="45"/>
    </location>
</feature>
<keyword evidence="1" id="KW-1133">Transmembrane helix</keyword>
<organism evidence="2 3">
    <name type="scientific">Streptomyces alkaliterrae</name>
    <dbReference type="NCBI Taxonomy" id="2213162"/>
    <lineage>
        <taxon>Bacteria</taxon>
        <taxon>Bacillati</taxon>
        <taxon>Actinomycetota</taxon>
        <taxon>Actinomycetes</taxon>
        <taxon>Kitasatosporales</taxon>
        <taxon>Streptomycetaceae</taxon>
        <taxon>Streptomyces</taxon>
    </lineage>
</organism>
<accession>A0A7W3ZPE7</accession>
<name>A0A7W3ZPE7_9ACTN</name>
<dbReference type="AlphaFoldDB" id="A0A7W3ZPE7"/>
<gene>
    <name evidence="2" type="ORF">H3146_21475</name>
</gene>
<feature type="non-terminal residue" evidence="2">
    <location>
        <position position="1"/>
    </location>
</feature>
<keyword evidence="1" id="KW-0812">Transmembrane</keyword>
<reference evidence="3" key="1">
    <citation type="submission" date="2020-05" db="EMBL/GenBank/DDBJ databases">
        <title>Classification of alakaliphilic streptomycetes isolated from an alkaline soil next to Lonar Crater, India and a proposal for the recognition of Streptomyces alkaliterrae sp. nov.</title>
        <authorList>
            <person name="Golinska P."/>
        </authorList>
    </citation>
    <scope>NUCLEOTIDE SEQUENCE [LARGE SCALE GENOMIC DNA]</scope>
    <source>
        <strain evidence="3">OF3</strain>
    </source>
</reference>
<dbReference type="Proteomes" id="UP000525686">
    <property type="component" value="Unassembled WGS sequence"/>
</dbReference>
<dbReference type="RefSeq" id="WP_181355193.1">
    <property type="nucleotide sequence ID" value="NZ_JABJWZ010000265.1"/>
</dbReference>
<evidence type="ECO:0000256" key="1">
    <source>
        <dbReference type="SAM" id="Phobius"/>
    </source>
</evidence>
<proteinExistence type="predicted"/>